<dbReference type="Gene3D" id="1.20.1560.10">
    <property type="entry name" value="ABC transporter type 1, transmembrane domain"/>
    <property type="match status" value="1"/>
</dbReference>
<keyword evidence="2 5" id="KW-0812">Transmembrane</keyword>
<organism evidence="6 7">
    <name type="scientific">Ruminiclostridium cellobioparum subsp. termitidis CT1112</name>
    <dbReference type="NCBI Taxonomy" id="1195236"/>
    <lineage>
        <taxon>Bacteria</taxon>
        <taxon>Bacillati</taxon>
        <taxon>Bacillota</taxon>
        <taxon>Clostridia</taxon>
        <taxon>Eubacteriales</taxon>
        <taxon>Oscillospiraceae</taxon>
        <taxon>Ruminiclostridium</taxon>
    </lineage>
</organism>
<dbReference type="SUPFAM" id="SSF90123">
    <property type="entry name" value="ABC transporter transmembrane region"/>
    <property type="match status" value="1"/>
</dbReference>
<sequence length="172" mass="19572">MTYIIYLYQTVTKPIKENRCFEMLINTENKLILIGLIELLQLYERKISIISVSVCIIASSGISILVPLIGMKITGGQLSAPNCNTVAVLSAAVFGLVFTVRCRDFIETNYYSYIKSVFPFTRLKTAFNHSLKLKLSYFNNTKFAEIMNNINKDISDKTVIIEKVFSRYVKPC</sequence>
<keyword evidence="7" id="KW-1185">Reference proteome</keyword>
<reference evidence="6 7" key="1">
    <citation type="journal article" date="2013" name="Genome Announc.">
        <title>Draft Genome Sequence of the Cellulolytic, Mesophilic, Anaerobic Bacterium Clostridium termitidis Strain CT1112 (DSM 5398).</title>
        <authorList>
            <person name="Lal S."/>
            <person name="Ramachandran U."/>
            <person name="Zhang X."/>
            <person name="Munir R."/>
            <person name="Sparling R."/>
            <person name="Levin D.B."/>
        </authorList>
    </citation>
    <scope>NUCLEOTIDE SEQUENCE [LARGE SCALE GENOMIC DNA]</scope>
    <source>
        <strain evidence="6 7">CT1112</strain>
    </source>
</reference>
<dbReference type="PATRIC" id="fig|1195236.3.peg.2740"/>
<keyword evidence="3 5" id="KW-1133">Transmembrane helix</keyword>
<accession>S0FMK3</accession>
<evidence type="ECO:0000256" key="5">
    <source>
        <dbReference type="SAM" id="Phobius"/>
    </source>
</evidence>
<dbReference type="GO" id="GO:0005524">
    <property type="term" value="F:ATP binding"/>
    <property type="evidence" value="ECO:0007669"/>
    <property type="project" value="InterPro"/>
</dbReference>
<feature type="transmembrane region" description="Helical" evidence="5">
    <location>
        <begin position="47"/>
        <end position="70"/>
    </location>
</feature>
<comment type="caution">
    <text evidence="6">The sequence shown here is derived from an EMBL/GenBank/DDBJ whole genome shotgun (WGS) entry which is preliminary data.</text>
</comment>
<feature type="transmembrane region" description="Helical" evidence="5">
    <location>
        <begin position="82"/>
        <end position="100"/>
    </location>
</feature>
<evidence type="ECO:0000313" key="6">
    <source>
        <dbReference type="EMBL" id="EMS71576.1"/>
    </source>
</evidence>
<protein>
    <submittedName>
        <fullName evidence="6">Uncharacterized protein</fullName>
    </submittedName>
</protein>
<dbReference type="AlphaFoldDB" id="S0FMK3"/>
<evidence type="ECO:0000256" key="1">
    <source>
        <dbReference type="ARBA" id="ARBA00004651"/>
    </source>
</evidence>
<evidence type="ECO:0000256" key="3">
    <source>
        <dbReference type="ARBA" id="ARBA00022989"/>
    </source>
</evidence>
<keyword evidence="4 5" id="KW-0472">Membrane</keyword>
<comment type="subcellular location">
    <subcellularLocation>
        <location evidence="1">Cell membrane</location>
        <topology evidence="1">Multi-pass membrane protein</topology>
    </subcellularLocation>
</comment>
<dbReference type="Proteomes" id="UP000014155">
    <property type="component" value="Unassembled WGS sequence"/>
</dbReference>
<evidence type="ECO:0000256" key="2">
    <source>
        <dbReference type="ARBA" id="ARBA00022692"/>
    </source>
</evidence>
<name>S0FMK3_RUMCE</name>
<dbReference type="STRING" id="1195236.CTER_2427"/>
<dbReference type="InterPro" id="IPR036640">
    <property type="entry name" value="ABC1_TM_sf"/>
</dbReference>
<dbReference type="GO" id="GO:0005886">
    <property type="term" value="C:plasma membrane"/>
    <property type="evidence" value="ECO:0007669"/>
    <property type="project" value="UniProtKB-SubCell"/>
</dbReference>
<dbReference type="EMBL" id="AORV01000035">
    <property type="protein sequence ID" value="EMS71576.1"/>
    <property type="molecule type" value="Genomic_DNA"/>
</dbReference>
<evidence type="ECO:0000313" key="7">
    <source>
        <dbReference type="Proteomes" id="UP000014155"/>
    </source>
</evidence>
<evidence type="ECO:0000256" key="4">
    <source>
        <dbReference type="ARBA" id="ARBA00023136"/>
    </source>
</evidence>
<gene>
    <name evidence="6" type="ORF">CTER_2427</name>
</gene>
<proteinExistence type="predicted"/>